<dbReference type="RefSeq" id="XP_013232256.1">
    <property type="nucleotide sequence ID" value="XM_013376802.1"/>
</dbReference>
<protein>
    <submittedName>
        <fullName evidence="1">LCCL domain-containing protein CCP1, related</fullName>
    </submittedName>
</protein>
<dbReference type="OrthoDB" id="414826at2759"/>
<dbReference type="EMBL" id="HG675628">
    <property type="protein sequence ID" value="CDJ41506.1"/>
    <property type="molecule type" value="Genomic_DNA"/>
</dbReference>
<gene>
    <name evidence="1" type="ORF">ETH_00007170</name>
</gene>
<dbReference type="AlphaFoldDB" id="U6KU78"/>
<accession>U6KU78</accession>
<reference evidence="1" key="1">
    <citation type="submission" date="2013-10" db="EMBL/GenBank/DDBJ databases">
        <title>Genomic analysis of the causative agents of coccidiosis in chickens.</title>
        <authorList>
            <person name="Reid A.J."/>
            <person name="Blake D."/>
            <person name="Billington K."/>
            <person name="Browne H."/>
            <person name="Dunn M."/>
            <person name="Hung S."/>
            <person name="Kawahara F."/>
            <person name="Miranda-Saavedra D."/>
            <person name="Mourier T."/>
            <person name="Nagra H."/>
            <person name="Otto T.D."/>
            <person name="Rawlings N."/>
            <person name="Sanchez A."/>
            <person name="Sanders M."/>
            <person name="Subramaniam C."/>
            <person name="Tay Y."/>
            <person name="Dear P."/>
            <person name="Doerig C."/>
            <person name="Gruber A."/>
            <person name="Parkinson J."/>
            <person name="Shirley M."/>
            <person name="Wan K.L."/>
            <person name="Berriman M."/>
            <person name="Tomley F."/>
            <person name="Pain A."/>
        </authorList>
    </citation>
    <scope>NUCLEOTIDE SEQUENCE [LARGE SCALE GENOMIC DNA]</scope>
    <source>
        <strain evidence="1">Houghton</strain>
    </source>
</reference>
<dbReference type="GeneID" id="25250636"/>
<dbReference type="VEuPathDB" id="ToxoDB:ETH_00007170"/>
<sequence length="121" mass="12594">MIYVMTKQEIPRVQGRPAGLLASASDIRQACGSVGLQPFVPRAVSQIYSAMKAAKQMGLQLNNEEGIPIAFDQGCSYAACSGTFRDLYDGTTDLTGLVLALASADSSVTASSDTAGEAEQA</sequence>
<organism evidence="1 2">
    <name type="scientific">Eimeria tenella</name>
    <name type="common">Coccidian parasite</name>
    <dbReference type="NCBI Taxonomy" id="5802"/>
    <lineage>
        <taxon>Eukaryota</taxon>
        <taxon>Sar</taxon>
        <taxon>Alveolata</taxon>
        <taxon>Apicomplexa</taxon>
        <taxon>Conoidasida</taxon>
        <taxon>Coccidia</taxon>
        <taxon>Eucoccidiorida</taxon>
        <taxon>Eimeriorina</taxon>
        <taxon>Eimeriidae</taxon>
        <taxon>Eimeria</taxon>
    </lineage>
</organism>
<evidence type="ECO:0000313" key="2">
    <source>
        <dbReference type="Proteomes" id="UP000030747"/>
    </source>
</evidence>
<keyword evidence="2" id="KW-1185">Reference proteome</keyword>
<dbReference type="Proteomes" id="UP000030747">
    <property type="component" value="Unassembled WGS sequence"/>
</dbReference>
<evidence type="ECO:0000313" key="1">
    <source>
        <dbReference type="EMBL" id="CDJ41506.1"/>
    </source>
</evidence>
<reference evidence="1" key="2">
    <citation type="submission" date="2013-10" db="EMBL/GenBank/DDBJ databases">
        <authorList>
            <person name="Aslett M."/>
        </authorList>
    </citation>
    <scope>NUCLEOTIDE SEQUENCE [LARGE SCALE GENOMIC DNA]</scope>
    <source>
        <strain evidence="1">Houghton</strain>
    </source>
</reference>
<dbReference type="VEuPathDB" id="ToxoDB:ETH2_0906500"/>
<proteinExistence type="predicted"/>
<name>U6KU78_EIMTE</name>